<comment type="caution">
    <text evidence="5">Lacks conserved residue(s) required for the propagation of feature annotation.</text>
</comment>
<sequence length="332" mass="37684">MEEEILIKAQDKKNKNEVLLYLLKNRGKYVSGEELSEKLNVTRTAIWKHINGFKKLGYEIDSVPRLGYCLKNSPDILYPEEIWKDEELKFLGNKIYYYESIGSTNEKAKILAVNGEPHGTLILSEKQTMGKGRIGRKWESPKNEGIWLSMILRPNLSPEEAPKITLVAAVACAKATRKHGINCAIKWPNDILYEGKKLAGILTEISAEIDRINHVIVGVGINVNTKKFSVELESIATSLYLIKKEPVDRKKVLIDFLKEFEYFYSKLEKGEFQDVLKEWKALNCTIGRNVKIIGKTKEIEGIAFDIDELGALLIRKNDGSVERILSGDVSLR</sequence>
<feature type="domain" description="BPL/LPL catalytic" evidence="6">
    <location>
        <begin position="94"/>
        <end position="268"/>
    </location>
</feature>
<dbReference type="Pfam" id="PF08279">
    <property type="entry name" value="HTH_11"/>
    <property type="match status" value="1"/>
</dbReference>
<dbReference type="NCBIfam" id="TIGR00121">
    <property type="entry name" value="birA_ligase"/>
    <property type="match status" value="1"/>
</dbReference>
<dbReference type="GO" id="GO:0006355">
    <property type="term" value="P:regulation of DNA-templated transcription"/>
    <property type="evidence" value="ECO:0007669"/>
    <property type="project" value="UniProtKB-UniRule"/>
</dbReference>
<dbReference type="Gene3D" id="1.10.10.10">
    <property type="entry name" value="Winged helix-like DNA-binding domain superfamily/Winged helix DNA-binding domain"/>
    <property type="match status" value="1"/>
</dbReference>
<dbReference type="InterPro" id="IPR036388">
    <property type="entry name" value="WH-like_DNA-bd_sf"/>
</dbReference>
<keyword evidence="1 5" id="KW-0436">Ligase</keyword>
<dbReference type="PANTHER" id="PTHR12835:SF5">
    <property type="entry name" value="BIOTIN--PROTEIN LIGASE"/>
    <property type="match status" value="1"/>
</dbReference>
<organism evidence="7 8">
    <name type="scientific">Thermovenabulum gondwanense</name>
    <dbReference type="NCBI Taxonomy" id="520767"/>
    <lineage>
        <taxon>Bacteria</taxon>
        <taxon>Bacillati</taxon>
        <taxon>Bacillota</taxon>
        <taxon>Clostridia</taxon>
        <taxon>Thermosediminibacterales</taxon>
        <taxon>Thermosediminibacteraceae</taxon>
        <taxon>Thermovenabulum</taxon>
    </lineage>
</organism>
<keyword evidence="5" id="KW-0804">Transcription</keyword>
<evidence type="ECO:0000256" key="5">
    <source>
        <dbReference type="HAMAP-Rule" id="MF_00978"/>
    </source>
</evidence>
<evidence type="ECO:0000256" key="1">
    <source>
        <dbReference type="ARBA" id="ARBA00022598"/>
    </source>
</evidence>
<feature type="binding site" evidence="5">
    <location>
        <position position="127"/>
    </location>
    <ligand>
        <name>biotin</name>
        <dbReference type="ChEBI" id="CHEBI:57586"/>
    </ligand>
</feature>
<dbReference type="PROSITE" id="PS51733">
    <property type="entry name" value="BPL_LPL_CATALYTIC"/>
    <property type="match status" value="1"/>
</dbReference>
<protein>
    <recommendedName>
        <fullName evidence="5">Bifunctional ligase/repressor BirA</fullName>
    </recommendedName>
    <alternativeName>
        <fullName evidence="5">Biotin--[acetyl-CoA-carboxylase] ligase</fullName>
        <ecNumber evidence="5">6.3.4.15</ecNumber>
    </alternativeName>
    <alternativeName>
        <fullName evidence="5">Biotin--protein ligase</fullName>
    </alternativeName>
    <alternativeName>
        <fullName evidence="5">Biotin-[acetyl-CoA carboxylase] synthetase</fullName>
    </alternativeName>
</protein>
<dbReference type="InterPro" id="IPR003647">
    <property type="entry name" value="Intron_nuc_1_rpt"/>
</dbReference>
<dbReference type="SUPFAM" id="SSF55681">
    <property type="entry name" value="Class II aaRS and biotin synthetases"/>
    <property type="match status" value="1"/>
</dbReference>
<dbReference type="Gene3D" id="3.30.930.10">
    <property type="entry name" value="Bira Bifunctional Protein, Domain 2"/>
    <property type="match status" value="1"/>
</dbReference>
<dbReference type="SUPFAM" id="SSF50037">
    <property type="entry name" value="C-terminal domain of transcriptional repressors"/>
    <property type="match status" value="1"/>
</dbReference>
<comment type="similarity">
    <text evidence="5">Belongs to the biotin--protein ligase family.</text>
</comment>
<dbReference type="InterPro" id="IPR013196">
    <property type="entry name" value="HTH_11"/>
</dbReference>
<comment type="caution">
    <text evidence="7">The sequence shown here is derived from an EMBL/GenBank/DDBJ whole genome shotgun (WGS) entry which is preliminary data.</text>
</comment>
<accession>A0A162MVP3</accession>
<dbReference type="InterPro" id="IPR045864">
    <property type="entry name" value="aa-tRNA-synth_II/BPL/LPL"/>
</dbReference>
<dbReference type="InterPro" id="IPR008988">
    <property type="entry name" value="Transcriptional_repressor_C"/>
</dbReference>
<reference evidence="7 8" key="1">
    <citation type="submission" date="2015-12" db="EMBL/GenBank/DDBJ databases">
        <title>Draft genome of Thermovenabulum gondwanense isolated from a red thermophilic microbial mat colonisisng an outflow channel of a bore well.</title>
        <authorList>
            <person name="Patel B.K."/>
        </authorList>
    </citation>
    <scope>NUCLEOTIDE SEQUENCE [LARGE SCALE GENOMIC DNA]</scope>
    <source>
        <strain evidence="7 8">R270</strain>
    </source>
</reference>
<dbReference type="GO" id="GO:0005524">
    <property type="term" value="F:ATP binding"/>
    <property type="evidence" value="ECO:0007669"/>
    <property type="project" value="UniProtKB-UniRule"/>
</dbReference>
<dbReference type="GO" id="GO:0004077">
    <property type="term" value="F:biotin--[biotin carboxyl-carrier protein] ligase activity"/>
    <property type="evidence" value="ECO:0007669"/>
    <property type="project" value="UniProtKB-UniRule"/>
</dbReference>
<dbReference type="Pfam" id="PF02237">
    <property type="entry name" value="BPL_C"/>
    <property type="match status" value="1"/>
</dbReference>
<dbReference type="EC" id="6.3.4.15" evidence="5"/>
<dbReference type="PANTHER" id="PTHR12835">
    <property type="entry name" value="BIOTIN PROTEIN LIGASE"/>
    <property type="match status" value="1"/>
</dbReference>
<evidence type="ECO:0000256" key="4">
    <source>
        <dbReference type="ARBA" id="ARBA00023267"/>
    </source>
</evidence>
<dbReference type="InterPro" id="IPR004408">
    <property type="entry name" value="Biotin_CoA_COase_ligase"/>
</dbReference>
<dbReference type="InterPro" id="IPR003142">
    <property type="entry name" value="BPL_C"/>
</dbReference>
<keyword evidence="3 5" id="KW-0067">ATP-binding</keyword>
<comment type="catalytic activity">
    <reaction evidence="5">
        <text>biotin + L-lysyl-[protein] + ATP = N(6)-biotinyl-L-lysyl-[protein] + AMP + diphosphate + H(+)</text>
        <dbReference type="Rhea" id="RHEA:11756"/>
        <dbReference type="Rhea" id="RHEA-COMP:9752"/>
        <dbReference type="Rhea" id="RHEA-COMP:10505"/>
        <dbReference type="ChEBI" id="CHEBI:15378"/>
        <dbReference type="ChEBI" id="CHEBI:29969"/>
        <dbReference type="ChEBI" id="CHEBI:30616"/>
        <dbReference type="ChEBI" id="CHEBI:33019"/>
        <dbReference type="ChEBI" id="CHEBI:57586"/>
        <dbReference type="ChEBI" id="CHEBI:83144"/>
        <dbReference type="ChEBI" id="CHEBI:456215"/>
        <dbReference type="EC" id="6.3.4.15"/>
    </reaction>
</comment>
<dbReference type="SUPFAM" id="SSF46785">
    <property type="entry name" value="Winged helix' DNA-binding domain"/>
    <property type="match status" value="1"/>
</dbReference>
<keyword evidence="4 5" id="KW-0092">Biotin</keyword>
<keyword evidence="5" id="KW-0805">Transcription regulation</keyword>
<dbReference type="EMBL" id="LOHZ01000020">
    <property type="protein sequence ID" value="KYO67841.1"/>
    <property type="molecule type" value="Genomic_DNA"/>
</dbReference>
<evidence type="ECO:0000313" key="7">
    <source>
        <dbReference type="EMBL" id="KYO67841.1"/>
    </source>
</evidence>
<proteinExistence type="inferred from homology"/>
<dbReference type="GO" id="GO:0003677">
    <property type="term" value="F:DNA binding"/>
    <property type="evidence" value="ECO:0007669"/>
    <property type="project" value="UniProtKB-UniRule"/>
</dbReference>
<keyword evidence="8" id="KW-1185">Reference proteome</keyword>
<comment type="function">
    <text evidence="5">Acts both as a biotin--[acetyl-CoA-carboxylase] ligase and a repressor.</text>
</comment>
<dbReference type="Gene3D" id="2.30.30.100">
    <property type="match status" value="1"/>
</dbReference>
<dbReference type="GO" id="GO:0005737">
    <property type="term" value="C:cytoplasm"/>
    <property type="evidence" value="ECO:0007669"/>
    <property type="project" value="TreeGrafter"/>
</dbReference>
<gene>
    <name evidence="5 7" type="primary">birA</name>
    <name evidence="7" type="ORF">ATZ99_04810</name>
</gene>
<dbReference type="SMART" id="SM00497">
    <property type="entry name" value="IENR1"/>
    <property type="match status" value="1"/>
</dbReference>
<evidence type="ECO:0000259" key="6">
    <source>
        <dbReference type="PROSITE" id="PS51733"/>
    </source>
</evidence>
<dbReference type="InterPro" id="IPR004143">
    <property type="entry name" value="BPL_LPL_catalytic"/>
</dbReference>
<dbReference type="GO" id="GO:0009249">
    <property type="term" value="P:protein lipoylation"/>
    <property type="evidence" value="ECO:0007669"/>
    <property type="project" value="UniProtKB-ARBA"/>
</dbReference>
<evidence type="ECO:0000256" key="3">
    <source>
        <dbReference type="ARBA" id="ARBA00022840"/>
    </source>
</evidence>
<keyword evidence="5" id="KW-0678">Repressor</keyword>
<dbReference type="Pfam" id="PF03099">
    <property type="entry name" value="BPL_LplA_LipB"/>
    <property type="match status" value="1"/>
</dbReference>
<dbReference type="GO" id="GO:0016740">
    <property type="term" value="F:transferase activity"/>
    <property type="evidence" value="ECO:0007669"/>
    <property type="project" value="UniProtKB-ARBA"/>
</dbReference>
<keyword evidence="5" id="KW-0238">DNA-binding</keyword>
<dbReference type="InterPro" id="IPR030855">
    <property type="entry name" value="Bifunct_BirA"/>
</dbReference>
<dbReference type="RefSeq" id="WP_068747652.1">
    <property type="nucleotide sequence ID" value="NZ_LOHZ01000020.1"/>
</dbReference>
<keyword evidence="2 5" id="KW-0547">Nucleotide-binding</keyword>
<feature type="DNA-binding region" description="H-T-H motif" evidence="5">
    <location>
        <begin position="32"/>
        <end position="51"/>
    </location>
</feature>
<dbReference type="InterPro" id="IPR036390">
    <property type="entry name" value="WH_DNA-bd_sf"/>
</dbReference>
<feature type="binding site" evidence="5">
    <location>
        <position position="197"/>
    </location>
    <ligand>
        <name>biotin</name>
        <dbReference type="ChEBI" id="CHEBI:57586"/>
    </ligand>
</feature>
<feature type="binding site" evidence="5">
    <location>
        <begin position="103"/>
        <end position="105"/>
    </location>
    <ligand>
        <name>biotin</name>
        <dbReference type="ChEBI" id="CHEBI:57586"/>
    </ligand>
</feature>
<dbReference type="CDD" id="cd16442">
    <property type="entry name" value="BPL"/>
    <property type="match status" value="1"/>
</dbReference>
<evidence type="ECO:0000313" key="8">
    <source>
        <dbReference type="Proteomes" id="UP000075737"/>
    </source>
</evidence>
<dbReference type="OrthoDB" id="9807064at2"/>
<dbReference type="HAMAP" id="MF_00978">
    <property type="entry name" value="Bifunct_BirA"/>
    <property type="match status" value="1"/>
</dbReference>
<dbReference type="STRING" id="520767.ATZ99_04810"/>
<dbReference type="AlphaFoldDB" id="A0A162MVP3"/>
<dbReference type="Proteomes" id="UP000075737">
    <property type="component" value="Unassembled WGS sequence"/>
</dbReference>
<name>A0A162MVP3_9FIRM</name>
<evidence type="ECO:0000256" key="2">
    <source>
        <dbReference type="ARBA" id="ARBA00022741"/>
    </source>
</evidence>